<dbReference type="InterPro" id="IPR036388">
    <property type="entry name" value="WH-like_DNA-bd_sf"/>
</dbReference>
<proteinExistence type="predicted"/>
<dbReference type="InterPro" id="IPR051832">
    <property type="entry name" value="mTOR-Rac_regulators"/>
</dbReference>
<dbReference type="GO" id="GO:0035556">
    <property type="term" value="P:intracellular signal transduction"/>
    <property type="evidence" value="ECO:0007669"/>
    <property type="project" value="InterPro"/>
</dbReference>
<dbReference type="AlphaFoldDB" id="A0A5N5T1K8"/>
<keyword evidence="3" id="KW-1185">Reference proteome</keyword>
<dbReference type="PANTHER" id="PTHR22829:SF5">
    <property type="entry name" value="INTEGRAL MEMBRANE PROTEIN GPR155"/>
    <property type="match status" value="1"/>
</dbReference>
<evidence type="ECO:0000313" key="3">
    <source>
        <dbReference type="Proteomes" id="UP000326759"/>
    </source>
</evidence>
<reference evidence="2 3" key="1">
    <citation type="journal article" date="2019" name="PLoS Biol.">
        <title>Sex chromosomes control vertical transmission of feminizing Wolbachia symbionts in an isopod.</title>
        <authorList>
            <person name="Becking T."/>
            <person name="Chebbi M.A."/>
            <person name="Giraud I."/>
            <person name="Moumen B."/>
            <person name="Laverre T."/>
            <person name="Caubet Y."/>
            <person name="Peccoud J."/>
            <person name="Gilbert C."/>
            <person name="Cordaux R."/>
        </authorList>
    </citation>
    <scope>NUCLEOTIDE SEQUENCE [LARGE SCALE GENOMIC DNA]</scope>
    <source>
        <strain evidence="2">ANa2</strain>
        <tissue evidence="2">Whole body excluding digestive tract and cuticle</tissue>
    </source>
</reference>
<dbReference type="EMBL" id="SEYY01014394">
    <property type="protein sequence ID" value="KAB7500316.1"/>
    <property type="molecule type" value="Genomic_DNA"/>
</dbReference>
<dbReference type="SUPFAM" id="SSF46785">
    <property type="entry name" value="Winged helix' DNA-binding domain"/>
    <property type="match status" value="1"/>
</dbReference>
<dbReference type="PROSITE" id="PS50186">
    <property type="entry name" value="DEP"/>
    <property type="match status" value="1"/>
</dbReference>
<dbReference type="PANTHER" id="PTHR22829">
    <property type="entry name" value="DEP DOMAIN PROTEIN"/>
    <property type="match status" value="1"/>
</dbReference>
<protein>
    <submittedName>
        <fullName evidence="2">Integral membrane protein</fullName>
    </submittedName>
</protein>
<dbReference type="Proteomes" id="UP000326759">
    <property type="component" value="Unassembled WGS sequence"/>
</dbReference>
<dbReference type="InterPro" id="IPR000591">
    <property type="entry name" value="DEP_dom"/>
</dbReference>
<evidence type="ECO:0000313" key="2">
    <source>
        <dbReference type="EMBL" id="KAB7500316.1"/>
    </source>
</evidence>
<dbReference type="SMART" id="SM00049">
    <property type="entry name" value="DEP"/>
    <property type="match status" value="1"/>
</dbReference>
<dbReference type="GO" id="GO:0030514">
    <property type="term" value="P:negative regulation of BMP signaling pathway"/>
    <property type="evidence" value="ECO:0007669"/>
    <property type="project" value="TreeGrafter"/>
</dbReference>
<dbReference type="OrthoDB" id="2133778at2759"/>
<gene>
    <name evidence="2" type="ORF">Anas_13602</name>
</gene>
<sequence>MDKCIQEIVKDKRCRLKQLPNVFAGSELVDWLMLVGLAHDRTDAVKYGRHLLQGRVIRHVENMHHFHDQPLYYTFRHDENLDTMRSFND</sequence>
<feature type="domain" description="DEP" evidence="1">
    <location>
        <begin position="19"/>
        <end position="77"/>
    </location>
</feature>
<dbReference type="Gene3D" id="1.10.10.10">
    <property type="entry name" value="Winged helix-like DNA-binding domain superfamily/Winged helix DNA-binding domain"/>
    <property type="match status" value="1"/>
</dbReference>
<accession>A0A5N5T1K8</accession>
<organism evidence="2 3">
    <name type="scientific">Armadillidium nasatum</name>
    <dbReference type="NCBI Taxonomy" id="96803"/>
    <lineage>
        <taxon>Eukaryota</taxon>
        <taxon>Metazoa</taxon>
        <taxon>Ecdysozoa</taxon>
        <taxon>Arthropoda</taxon>
        <taxon>Crustacea</taxon>
        <taxon>Multicrustacea</taxon>
        <taxon>Malacostraca</taxon>
        <taxon>Eumalacostraca</taxon>
        <taxon>Peracarida</taxon>
        <taxon>Isopoda</taxon>
        <taxon>Oniscidea</taxon>
        <taxon>Crinocheta</taxon>
        <taxon>Armadillidiidae</taxon>
        <taxon>Armadillidium</taxon>
    </lineage>
</organism>
<comment type="caution">
    <text evidence="2">The sequence shown here is derived from an EMBL/GenBank/DDBJ whole genome shotgun (WGS) entry which is preliminary data.</text>
</comment>
<dbReference type="Pfam" id="PF00610">
    <property type="entry name" value="DEP"/>
    <property type="match status" value="1"/>
</dbReference>
<dbReference type="InterPro" id="IPR036390">
    <property type="entry name" value="WH_DNA-bd_sf"/>
</dbReference>
<name>A0A5N5T1K8_9CRUS</name>
<evidence type="ECO:0000259" key="1">
    <source>
        <dbReference type="PROSITE" id="PS50186"/>
    </source>
</evidence>